<dbReference type="EMBL" id="DF238840">
    <property type="protein sequence ID" value="GAF25637.1"/>
    <property type="molecule type" value="Genomic_DNA"/>
</dbReference>
<dbReference type="AlphaFoldDB" id="A0A0S6UA88"/>
<keyword evidence="2 4" id="KW-0597">Phosphoprotein</keyword>
<evidence type="ECO:0000259" key="5">
    <source>
        <dbReference type="PROSITE" id="PS50110"/>
    </source>
</evidence>
<evidence type="ECO:0000256" key="2">
    <source>
        <dbReference type="ARBA" id="ARBA00022553"/>
    </source>
</evidence>
<feature type="domain" description="Response regulatory" evidence="5">
    <location>
        <begin position="1"/>
        <end position="113"/>
    </location>
</feature>
<accession>A0A0S6UA88</accession>
<evidence type="ECO:0000256" key="4">
    <source>
        <dbReference type="PROSITE-ProRule" id="PRU00169"/>
    </source>
</evidence>
<dbReference type="InterPro" id="IPR050595">
    <property type="entry name" value="Bact_response_regulator"/>
</dbReference>
<dbReference type="Gene3D" id="3.40.50.2300">
    <property type="match status" value="1"/>
</dbReference>
<comment type="function">
    <text evidence="3">May play the central regulatory role in sporulation. It may be an element of the effector pathway responsible for the activation of sporulation genes in response to nutritional stress. Spo0A may act in concert with spo0H (a sigma factor) to control the expression of some genes that are critical to the sporulation process.</text>
</comment>
<dbReference type="GeneID" id="45618442"/>
<gene>
    <name evidence="6" type="ORF">MTY_0973</name>
</gene>
<dbReference type="SMART" id="SM00448">
    <property type="entry name" value="REC"/>
    <property type="match status" value="1"/>
</dbReference>
<name>A0A0S6UA88_NEOTH</name>
<dbReference type="PANTHER" id="PTHR44591:SF3">
    <property type="entry name" value="RESPONSE REGULATORY DOMAIN-CONTAINING PROTEIN"/>
    <property type="match status" value="1"/>
</dbReference>
<dbReference type="InterPro" id="IPR011006">
    <property type="entry name" value="CheY-like_superfamily"/>
</dbReference>
<evidence type="ECO:0000256" key="3">
    <source>
        <dbReference type="ARBA" id="ARBA00024867"/>
    </source>
</evidence>
<dbReference type="GO" id="GO:0000160">
    <property type="term" value="P:phosphorelay signal transduction system"/>
    <property type="evidence" value="ECO:0007669"/>
    <property type="project" value="InterPro"/>
</dbReference>
<feature type="modified residue" description="4-aspartylphosphate" evidence="4">
    <location>
        <position position="48"/>
    </location>
</feature>
<organism evidence="6">
    <name type="scientific">Moorella thermoacetica Y72</name>
    <dbReference type="NCBI Taxonomy" id="1325331"/>
    <lineage>
        <taxon>Bacteria</taxon>
        <taxon>Bacillati</taxon>
        <taxon>Bacillota</taxon>
        <taxon>Clostridia</taxon>
        <taxon>Neomoorellales</taxon>
        <taxon>Neomoorellaceae</taxon>
        <taxon>Neomoorella</taxon>
    </lineage>
</organism>
<dbReference type="Pfam" id="PF00072">
    <property type="entry name" value="Response_reg"/>
    <property type="match status" value="1"/>
</dbReference>
<dbReference type="CDD" id="cd00156">
    <property type="entry name" value="REC"/>
    <property type="match status" value="1"/>
</dbReference>
<dbReference type="RefSeq" id="WP_011393883.1">
    <property type="nucleotide sequence ID" value="NZ_DF238840.1"/>
</dbReference>
<sequence>MVIDDQPGVRRLIAEALKQAGFNVTVATDGQEALGEIALEEPSLVILDMKMPGMNGVEFLQELRRRFLALPVIVITAYNELDLVEQASKLGASYYLQKPFDLEDLYHLVRQALQPRYISHQAVG</sequence>
<reference evidence="6" key="1">
    <citation type="journal article" date="2014" name="Gene">
        <title>Genome-guided analysis of transformation efficiency and carbon dioxide assimilation by Moorella thermoacetica Y72.</title>
        <authorList>
            <person name="Tsukahara K."/>
            <person name="Kita A."/>
            <person name="Nakashimada Y."/>
            <person name="Hoshino T."/>
            <person name="Murakami K."/>
        </authorList>
    </citation>
    <scope>NUCLEOTIDE SEQUENCE [LARGE SCALE GENOMIC DNA]</scope>
    <source>
        <strain evidence="6">Y72</strain>
    </source>
</reference>
<dbReference type="PROSITE" id="PS50110">
    <property type="entry name" value="RESPONSE_REGULATORY"/>
    <property type="match status" value="1"/>
</dbReference>
<proteinExistence type="predicted"/>
<protein>
    <recommendedName>
        <fullName evidence="1">Stage 0 sporulation protein A homolog</fullName>
    </recommendedName>
</protein>
<dbReference type="InterPro" id="IPR001789">
    <property type="entry name" value="Sig_transdc_resp-reg_receiver"/>
</dbReference>
<dbReference type="Proteomes" id="UP000063718">
    <property type="component" value="Unassembled WGS sequence"/>
</dbReference>
<evidence type="ECO:0000313" key="6">
    <source>
        <dbReference type="EMBL" id="GAF25637.1"/>
    </source>
</evidence>
<dbReference type="PANTHER" id="PTHR44591">
    <property type="entry name" value="STRESS RESPONSE REGULATOR PROTEIN 1"/>
    <property type="match status" value="1"/>
</dbReference>
<evidence type="ECO:0000256" key="1">
    <source>
        <dbReference type="ARBA" id="ARBA00018672"/>
    </source>
</evidence>
<dbReference type="SUPFAM" id="SSF52172">
    <property type="entry name" value="CheY-like"/>
    <property type="match status" value="1"/>
</dbReference>